<name>L9KUL0_TUPCH</name>
<organism evidence="1 2">
    <name type="scientific">Tupaia chinensis</name>
    <name type="common">Chinese tree shrew</name>
    <name type="synonym">Tupaia belangeri chinensis</name>
    <dbReference type="NCBI Taxonomy" id="246437"/>
    <lineage>
        <taxon>Eukaryota</taxon>
        <taxon>Metazoa</taxon>
        <taxon>Chordata</taxon>
        <taxon>Craniata</taxon>
        <taxon>Vertebrata</taxon>
        <taxon>Euteleostomi</taxon>
        <taxon>Mammalia</taxon>
        <taxon>Eutheria</taxon>
        <taxon>Euarchontoglires</taxon>
        <taxon>Scandentia</taxon>
        <taxon>Tupaiidae</taxon>
        <taxon>Tupaia</taxon>
    </lineage>
</organism>
<dbReference type="AlphaFoldDB" id="L9KUL0"/>
<sequence length="115" mass="12847">MSAKDLRPRKLGDMLETIQDQGVCKDIILTWLAFTPLWLLFNIHCMALADTVSSSDTPLSQSVDSFKLVTIFALHGDPESSHYHPSILSPFVRESFIFLCFHSASPRTPPSSPQL</sequence>
<keyword evidence="2" id="KW-1185">Reference proteome</keyword>
<dbReference type="InParanoid" id="L9KUL0"/>
<reference evidence="2" key="1">
    <citation type="submission" date="2012-07" db="EMBL/GenBank/DDBJ databases">
        <title>Genome of the Chinese tree shrew, a rising model animal genetically related to primates.</title>
        <authorList>
            <person name="Zhang G."/>
            <person name="Fan Y."/>
            <person name="Yao Y."/>
            <person name="Huang Z."/>
        </authorList>
    </citation>
    <scope>NUCLEOTIDE SEQUENCE [LARGE SCALE GENOMIC DNA]</scope>
</reference>
<dbReference type="Proteomes" id="UP000011518">
    <property type="component" value="Unassembled WGS sequence"/>
</dbReference>
<proteinExistence type="predicted"/>
<reference evidence="2" key="2">
    <citation type="journal article" date="2013" name="Nat. Commun.">
        <title>Genome of the Chinese tree shrew.</title>
        <authorList>
            <person name="Fan Y."/>
            <person name="Huang Z.Y."/>
            <person name="Cao C.C."/>
            <person name="Chen C.S."/>
            <person name="Chen Y.X."/>
            <person name="Fan D.D."/>
            <person name="He J."/>
            <person name="Hou H.L."/>
            <person name="Hu L."/>
            <person name="Hu X.T."/>
            <person name="Jiang X.T."/>
            <person name="Lai R."/>
            <person name="Lang Y.S."/>
            <person name="Liang B."/>
            <person name="Liao S.G."/>
            <person name="Mu D."/>
            <person name="Ma Y.Y."/>
            <person name="Niu Y.Y."/>
            <person name="Sun X.Q."/>
            <person name="Xia J.Q."/>
            <person name="Xiao J."/>
            <person name="Xiong Z.Q."/>
            <person name="Xu L."/>
            <person name="Yang L."/>
            <person name="Zhang Y."/>
            <person name="Zhao W."/>
            <person name="Zhao X.D."/>
            <person name="Zheng Y.T."/>
            <person name="Zhou J.M."/>
            <person name="Zhu Y.B."/>
            <person name="Zhang G.J."/>
            <person name="Wang J."/>
            <person name="Yao Y.G."/>
        </authorList>
    </citation>
    <scope>NUCLEOTIDE SEQUENCE [LARGE SCALE GENOMIC DNA]</scope>
</reference>
<evidence type="ECO:0000313" key="2">
    <source>
        <dbReference type="Proteomes" id="UP000011518"/>
    </source>
</evidence>
<dbReference type="EMBL" id="KB320660">
    <property type="protein sequence ID" value="ELW66159.1"/>
    <property type="molecule type" value="Genomic_DNA"/>
</dbReference>
<gene>
    <name evidence="1" type="ORF">TREES_T100002908</name>
</gene>
<accession>L9KUL0</accession>
<evidence type="ECO:0000313" key="1">
    <source>
        <dbReference type="EMBL" id="ELW66159.1"/>
    </source>
</evidence>
<protein>
    <submittedName>
        <fullName evidence="1">Uncharacterized protein</fullName>
    </submittedName>
</protein>